<sequence>MTDWDVVVVGGGPAGLSAALNLVRARLRVLVLDSNRPRHSATLVSHGFLTRDGIAPHELRALGRAEVDGYDDAEVAFALVTSIERAGTGFRVRATGVRGAPDQDVVAARVLVTSGLSETLPDITNMRAYYGTSLHSCLTCDGYEKSGEPLAVIGDTDDLAEVAWRTLQWTDDLVVFTNGSGVVSGDDRASLESVGVRVVDDKVASLDGDRSGLTGVTLDSGETVPRTGGFVRPRWTTSLGFLAPLADDLVLDDLGLVRTDDVGHTSVTGLFAAGDLTPPGPQQLVVAAGHAAVVAGGILSDITAERRRSAPSLSVRTPTSPVESV</sequence>
<comment type="caution">
    <text evidence="5">The sequence shown here is derived from an EMBL/GenBank/DDBJ whole genome shotgun (WGS) entry which is preliminary data.</text>
</comment>
<evidence type="ECO:0000256" key="1">
    <source>
        <dbReference type="ARBA" id="ARBA00022630"/>
    </source>
</evidence>
<evidence type="ECO:0000313" key="6">
    <source>
        <dbReference type="EMBL" id="RUQ85801.1"/>
    </source>
</evidence>
<keyword evidence="1" id="KW-0285">Flavoprotein</keyword>
<gene>
    <name evidence="5" type="ORF">CLV49_3474</name>
    <name evidence="6" type="ORF">ELQ93_01885</name>
</gene>
<keyword evidence="8" id="KW-1185">Reference proteome</keyword>
<dbReference type="SUPFAM" id="SSF51905">
    <property type="entry name" value="FAD/NAD(P)-binding domain"/>
    <property type="match status" value="1"/>
</dbReference>
<dbReference type="InterPro" id="IPR050097">
    <property type="entry name" value="Ferredoxin-NADP_redctase_2"/>
</dbReference>
<dbReference type="Proteomes" id="UP000241203">
    <property type="component" value="Unassembled WGS sequence"/>
</dbReference>
<proteinExistence type="predicted"/>
<protein>
    <submittedName>
        <fullName evidence="6">NAD(P)/FAD-dependent oxidoreductase</fullName>
    </submittedName>
    <submittedName>
        <fullName evidence="5">Thioredoxin reductase</fullName>
    </submittedName>
</protein>
<dbReference type="GO" id="GO:0004791">
    <property type="term" value="F:thioredoxin-disulfide reductase (NADPH) activity"/>
    <property type="evidence" value="ECO:0007669"/>
    <property type="project" value="UniProtKB-EC"/>
</dbReference>
<name>A0A2P8H0S1_9MICO</name>
<dbReference type="AlphaFoldDB" id="A0A2P8H0S1"/>
<evidence type="ECO:0000259" key="4">
    <source>
        <dbReference type="Pfam" id="PF07992"/>
    </source>
</evidence>
<dbReference type="EMBL" id="PYAU01000001">
    <property type="protein sequence ID" value="PSL39823.1"/>
    <property type="molecule type" value="Genomic_DNA"/>
</dbReference>
<reference evidence="5 7" key="1">
    <citation type="submission" date="2018-03" db="EMBL/GenBank/DDBJ databases">
        <title>Genomic Encyclopedia of Archaeal and Bacterial Type Strains, Phase II (KMG-II): from individual species to whole genera.</title>
        <authorList>
            <person name="Goeker M."/>
        </authorList>
    </citation>
    <scope>NUCLEOTIDE SEQUENCE [LARGE SCALE GENOMIC DNA]</scope>
    <source>
        <strain evidence="5 7">DSM 21548</strain>
    </source>
</reference>
<dbReference type="Gene3D" id="3.50.50.60">
    <property type="entry name" value="FAD/NAD(P)-binding domain"/>
    <property type="match status" value="2"/>
</dbReference>
<accession>A0A2P8H0S1</accession>
<evidence type="ECO:0000256" key="3">
    <source>
        <dbReference type="ARBA" id="ARBA00048132"/>
    </source>
</evidence>
<dbReference type="Pfam" id="PF07992">
    <property type="entry name" value="Pyr_redox_2"/>
    <property type="match status" value="1"/>
</dbReference>
<dbReference type="OrthoDB" id="9786503at2"/>
<feature type="domain" description="FAD/NAD(P)-binding" evidence="4">
    <location>
        <begin position="5"/>
        <end position="291"/>
    </location>
</feature>
<dbReference type="EMBL" id="RZGY01000001">
    <property type="protein sequence ID" value="RUQ85801.1"/>
    <property type="molecule type" value="Genomic_DNA"/>
</dbReference>
<dbReference type="PANTHER" id="PTHR48105">
    <property type="entry name" value="THIOREDOXIN REDUCTASE 1-RELATED-RELATED"/>
    <property type="match status" value="1"/>
</dbReference>
<dbReference type="InterPro" id="IPR036188">
    <property type="entry name" value="FAD/NAD-bd_sf"/>
</dbReference>
<dbReference type="InterPro" id="IPR023753">
    <property type="entry name" value="FAD/NAD-binding_dom"/>
</dbReference>
<organism evidence="5 7">
    <name type="scientific">Labedella gwakjiensis</name>
    <dbReference type="NCBI Taxonomy" id="390269"/>
    <lineage>
        <taxon>Bacteria</taxon>
        <taxon>Bacillati</taxon>
        <taxon>Actinomycetota</taxon>
        <taxon>Actinomycetes</taxon>
        <taxon>Micrococcales</taxon>
        <taxon>Microbacteriaceae</taxon>
        <taxon>Labedella</taxon>
    </lineage>
</organism>
<comment type="catalytic activity">
    <reaction evidence="3">
        <text>[thioredoxin]-dithiol + NADP(+) = [thioredoxin]-disulfide + NADPH + H(+)</text>
        <dbReference type="Rhea" id="RHEA:20345"/>
        <dbReference type="Rhea" id="RHEA-COMP:10698"/>
        <dbReference type="Rhea" id="RHEA-COMP:10700"/>
        <dbReference type="ChEBI" id="CHEBI:15378"/>
        <dbReference type="ChEBI" id="CHEBI:29950"/>
        <dbReference type="ChEBI" id="CHEBI:50058"/>
        <dbReference type="ChEBI" id="CHEBI:57783"/>
        <dbReference type="ChEBI" id="CHEBI:58349"/>
        <dbReference type="EC" id="1.8.1.9"/>
    </reaction>
</comment>
<reference evidence="6 8" key="2">
    <citation type="submission" date="2018-12" db="EMBL/GenBank/DDBJ databases">
        <authorList>
            <person name="hu s."/>
            <person name="Xu Y."/>
            <person name="Xu B."/>
            <person name="Li F."/>
        </authorList>
    </citation>
    <scope>NUCLEOTIDE SEQUENCE [LARGE SCALE GENOMIC DNA]</scope>
    <source>
        <strain evidence="6 8">KSW2-17</strain>
    </source>
</reference>
<dbReference type="Proteomes" id="UP000268291">
    <property type="component" value="Unassembled WGS sequence"/>
</dbReference>
<dbReference type="PRINTS" id="PR00368">
    <property type="entry name" value="FADPNR"/>
</dbReference>
<dbReference type="PRINTS" id="PR00469">
    <property type="entry name" value="PNDRDTASEII"/>
</dbReference>
<evidence type="ECO:0000313" key="8">
    <source>
        <dbReference type="Proteomes" id="UP000268291"/>
    </source>
</evidence>
<evidence type="ECO:0000313" key="7">
    <source>
        <dbReference type="Proteomes" id="UP000241203"/>
    </source>
</evidence>
<evidence type="ECO:0000256" key="2">
    <source>
        <dbReference type="ARBA" id="ARBA00023002"/>
    </source>
</evidence>
<dbReference type="RefSeq" id="WP_106564645.1">
    <property type="nucleotide sequence ID" value="NZ_PYAU01000001.1"/>
</dbReference>
<keyword evidence="2" id="KW-0560">Oxidoreductase</keyword>
<evidence type="ECO:0000313" key="5">
    <source>
        <dbReference type="EMBL" id="PSL39823.1"/>
    </source>
</evidence>